<dbReference type="CDD" id="cd16277">
    <property type="entry name" value="metallo-hydrolase-like_MBL-fold"/>
    <property type="match status" value="1"/>
</dbReference>
<dbReference type="AlphaFoldDB" id="A0A7D6HRQ2"/>
<evidence type="ECO:0000313" key="6">
    <source>
        <dbReference type="EMBL" id="QLL08371.1"/>
    </source>
</evidence>
<dbReference type="InterPro" id="IPR036866">
    <property type="entry name" value="RibonucZ/Hydroxyglut_hydro"/>
</dbReference>
<sequence>MTDRIGLGRATVTRVVELRFDLPTRTFPDTPPSGWHDNADLLVPDFFDPRTDQWHIAVQSWVIEVDGLTVVVDTGVGNDRDRPHMPPLDHLDTGFLTALRAAGVDRHAVDVVVNTHVHSDHVGWNTMLDNGSWIPTFPNAAYLVPAPDYRHFHPDGRAAQQRPRSEEEALAQRGNRLVFEDSVLPVDQQIVQWSDDYQISPSLRLRPAPGHTPGSSVLWLEAGRPAIFVGDLTHSPVQVRRPNDACAFDVNADAAAVSRRRIFAEATRAGAVVVPAHYPGRGGATLRTAENGFEVESWLDFARL</sequence>
<protein>
    <submittedName>
        <fullName evidence="6">MBL fold metallo-hydrolase</fullName>
    </submittedName>
</protein>
<evidence type="ECO:0000313" key="7">
    <source>
        <dbReference type="Proteomes" id="UP000510682"/>
    </source>
</evidence>
<dbReference type="Pfam" id="PF00753">
    <property type="entry name" value="Lactamase_B"/>
    <property type="match status" value="1"/>
</dbReference>
<keyword evidence="4" id="KW-0862">Zinc</keyword>
<evidence type="ECO:0000256" key="1">
    <source>
        <dbReference type="ARBA" id="ARBA00007749"/>
    </source>
</evidence>
<dbReference type="Gene3D" id="3.60.15.10">
    <property type="entry name" value="Ribonuclease Z/Hydroxyacylglutathione hydrolase-like"/>
    <property type="match status" value="1"/>
</dbReference>
<dbReference type="KEGG" id="mgor:H0P51_05305"/>
<evidence type="ECO:0000256" key="3">
    <source>
        <dbReference type="ARBA" id="ARBA00022801"/>
    </source>
</evidence>
<reference evidence="6 7" key="2">
    <citation type="submission" date="2020-07" db="EMBL/GenBank/DDBJ databases">
        <authorList>
            <person name="Yu X."/>
        </authorList>
    </citation>
    <scope>NUCLEOTIDE SEQUENCE [LARGE SCALE GENOMIC DNA]</scope>
    <source>
        <strain evidence="7">24</strain>
    </source>
</reference>
<keyword evidence="2" id="KW-0479">Metal-binding</keyword>
<dbReference type="InterPro" id="IPR001279">
    <property type="entry name" value="Metallo-B-lactamas"/>
</dbReference>
<dbReference type="SMART" id="SM00849">
    <property type="entry name" value="Lactamase_B"/>
    <property type="match status" value="1"/>
</dbReference>
<feature type="domain" description="Metallo-beta-lactamase" evidence="5">
    <location>
        <begin position="57"/>
        <end position="277"/>
    </location>
</feature>
<dbReference type="PANTHER" id="PTHR42978">
    <property type="entry name" value="QUORUM-QUENCHING LACTONASE YTNP-RELATED-RELATED"/>
    <property type="match status" value="1"/>
</dbReference>
<dbReference type="GO" id="GO:0016787">
    <property type="term" value="F:hydrolase activity"/>
    <property type="evidence" value="ECO:0007669"/>
    <property type="project" value="UniProtKB-KW"/>
</dbReference>
<keyword evidence="3 6" id="KW-0378">Hydrolase</keyword>
<dbReference type="InterPro" id="IPR051013">
    <property type="entry name" value="MBL_superfamily_lactonases"/>
</dbReference>
<reference evidence="7" key="1">
    <citation type="submission" date="2020-07" db="EMBL/GenBank/DDBJ databases">
        <title>Description of Mycobacterium gordonae subsp. intergordonae subsp.nov. and Mycobacterium gordonae subsp. gordonae subsp. nov.</title>
        <authorList>
            <person name="Yu X."/>
        </authorList>
    </citation>
    <scope>NUCLEOTIDE SEQUENCE [LARGE SCALE GENOMIC DNA]</scope>
    <source>
        <strain evidence="7">24</strain>
    </source>
</reference>
<organism evidence="6 7">
    <name type="scientific">Mycobacterium vicinigordonae</name>
    <dbReference type="NCBI Taxonomy" id="1719132"/>
    <lineage>
        <taxon>Bacteria</taxon>
        <taxon>Bacillati</taxon>
        <taxon>Actinomycetota</taxon>
        <taxon>Actinomycetes</taxon>
        <taxon>Mycobacteriales</taxon>
        <taxon>Mycobacteriaceae</taxon>
        <taxon>Mycobacterium</taxon>
    </lineage>
</organism>
<dbReference type="PANTHER" id="PTHR42978:SF6">
    <property type="entry name" value="QUORUM-QUENCHING LACTONASE YTNP-RELATED"/>
    <property type="match status" value="1"/>
</dbReference>
<dbReference type="EMBL" id="CP059165">
    <property type="protein sequence ID" value="QLL08371.1"/>
    <property type="molecule type" value="Genomic_DNA"/>
</dbReference>
<dbReference type="GO" id="GO:0046872">
    <property type="term" value="F:metal ion binding"/>
    <property type="evidence" value="ECO:0007669"/>
    <property type="project" value="UniProtKB-KW"/>
</dbReference>
<accession>A0A7D6HRQ2</accession>
<keyword evidence="7" id="KW-1185">Reference proteome</keyword>
<dbReference type="Proteomes" id="UP000510682">
    <property type="component" value="Chromosome"/>
</dbReference>
<evidence type="ECO:0000259" key="5">
    <source>
        <dbReference type="SMART" id="SM00849"/>
    </source>
</evidence>
<reference evidence="7" key="3">
    <citation type="submission" date="2023-07" db="EMBL/GenBank/DDBJ databases">
        <title>Description of Mycobacterium gordonae subsp. intergordonae subsp.nov. and Mycobacterium gordonae subsp. gordonae subsp. nov.</title>
        <authorList>
            <person name="Huang H."/>
        </authorList>
    </citation>
    <scope>NUCLEOTIDE SEQUENCE [LARGE SCALE GENOMIC DNA]</scope>
    <source>
        <strain evidence="7">24</strain>
    </source>
</reference>
<proteinExistence type="inferred from homology"/>
<dbReference type="RefSeq" id="WP_180916962.1">
    <property type="nucleotide sequence ID" value="NZ_CP059165.1"/>
</dbReference>
<name>A0A7D6HRQ2_9MYCO</name>
<evidence type="ECO:0000256" key="4">
    <source>
        <dbReference type="ARBA" id="ARBA00022833"/>
    </source>
</evidence>
<gene>
    <name evidence="6" type="ORF">H0P51_05305</name>
</gene>
<dbReference type="SUPFAM" id="SSF56281">
    <property type="entry name" value="Metallo-hydrolase/oxidoreductase"/>
    <property type="match status" value="1"/>
</dbReference>
<evidence type="ECO:0000256" key="2">
    <source>
        <dbReference type="ARBA" id="ARBA00022723"/>
    </source>
</evidence>
<comment type="similarity">
    <text evidence="1">Belongs to the metallo-beta-lactamase superfamily.</text>
</comment>